<evidence type="ECO:0000313" key="6">
    <source>
        <dbReference type="Proteomes" id="UP000830729"/>
    </source>
</evidence>
<feature type="domain" description="Glycosyltransferase subfamily 4-like N-terminal" evidence="4">
    <location>
        <begin position="43"/>
        <end position="181"/>
    </location>
</feature>
<keyword evidence="1 5" id="KW-0328">Glycosyltransferase</keyword>
<dbReference type="PANTHER" id="PTHR12526:SF640">
    <property type="entry name" value="COLANIC ACID BIOSYNTHESIS GLYCOSYLTRANSFERASE WCAL-RELATED"/>
    <property type="match status" value="1"/>
</dbReference>
<proteinExistence type="predicted"/>
<dbReference type="AlphaFoldDB" id="A0A8U0I0F0"/>
<evidence type="ECO:0000256" key="1">
    <source>
        <dbReference type="ARBA" id="ARBA00022676"/>
    </source>
</evidence>
<organism evidence="5 6">
    <name type="scientific">Halorussus limi</name>
    <dbReference type="NCBI Taxonomy" id="2938695"/>
    <lineage>
        <taxon>Archaea</taxon>
        <taxon>Methanobacteriati</taxon>
        <taxon>Methanobacteriota</taxon>
        <taxon>Stenosarchaea group</taxon>
        <taxon>Halobacteria</taxon>
        <taxon>Halobacteriales</taxon>
        <taxon>Haladaptataceae</taxon>
        <taxon>Halorussus</taxon>
    </lineage>
</organism>
<dbReference type="EMBL" id="CP096660">
    <property type="protein sequence ID" value="UPV76658.1"/>
    <property type="molecule type" value="Genomic_DNA"/>
</dbReference>
<keyword evidence="2 5" id="KW-0808">Transferase</keyword>
<dbReference type="SUPFAM" id="SSF53756">
    <property type="entry name" value="UDP-Glycosyltransferase/glycogen phosphorylase"/>
    <property type="match status" value="1"/>
</dbReference>
<dbReference type="KEGG" id="halx:M0R89_19190"/>
<keyword evidence="5" id="KW-0614">Plasmid</keyword>
<geneLocation type="plasmid" evidence="5 6">
    <name>unnamed1</name>
</geneLocation>
<dbReference type="EC" id="2.4.-.-" evidence="5"/>
<name>A0A8U0I0F0_9EURY</name>
<keyword evidence="6" id="KW-1185">Reference proteome</keyword>
<dbReference type="RefSeq" id="WP_248652691.1">
    <property type="nucleotide sequence ID" value="NZ_CP096660.1"/>
</dbReference>
<gene>
    <name evidence="5" type="ORF">M0R89_19190</name>
</gene>
<evidence type="ECO:0000259" key="4">
    <source>
        <dbReference type="Pfam" id="PF13439"/>
    </source>
</evidence>
<evidence type="ECO:0000259" key="3">
    <source>
        <dbReference type="Pfam" id="PF00534"/>
    </source>
</evidence>
<dbReference type="GO" id="GO:0016757">
    <property type="term" value="F:glycosyltransferase activity"/>
    <property type="evidence" value="ECO:0007669"/>
    <property type="project" value="UniProtKB-KW"/>
</dbReference>
<feature type="domain" description="Glycosyl transferase family 1" evidence="3">
    <location>
        <begin position="199"/>
        <end position="365"/>
    </location>
</feature>
<dbReference type="Gene3D" id="3.40.50.2000">
    <property type="entry name" value="Glycogen Phosphorylase B"/>
    <property type="match status" value="2"/>
</dbReference>
<accession>A0A8U0I0F0</accession>
<evidence type="ECO:0000313" key="5">
    <source>
        <dbReference type="EMBL" id="UPV76658.1"/>
    </source>
</evidence>
<dbReference type="Pfam" id="PF13439">
    <property type="entry name" value="Glyco_transf_4"/>
    <property type="match status" value="1"/>
</dbReference>
<dbReference type="Proteomes" id="UP000830729">
    <property type="component" value="Plasmid unnamed1"/>
</dbReference>
<evidence type="ECO:0000256" key="2">
    <source>
        <dbReference type="ARBA" id="ARBA00022679"/>
    </source>
</evidence>
<dbReference type="InterPro" id="IPR001296">
    <property type="entry name" value="Glyco_trans_1"/>
</dbReference>
<dbReference type="PANTHER" id="PTHR12526">
    <property type="entry name" value="GLYCOSYLTRANSFERASE"/>
    <property type="match status" value="1"/>
</dbReference>
<sequence>MTQVAFVEPYYESVTGAQQSMLPLLTDTDSFDATLVVPSEGALATEARERGVSVDVVGLPDELDRSGDELLDTHPASLLSTAAGVTGYPRKIVRYLRERDYDAVYCNSLKAVVLFGPAAKLLGIPVVWYVRIDTPISVLDTLAHRLADHVITISDGTKTRFDGPLTRDGKATTIYTGVDLDEFSATSADDRDAPDFPFADRDGPIIAEVATIQPRKGQHHLVDAVGAVADSLGDFELVFAGEASDEAYKHGSDYAESLRRRVADAGIEDRTTFLGWCDDVPSLLAEIDLFVLPSYNEGLPRSIMEAFALGVPVVATPAGGTRELVAHGENGFIVPKGSTDELADALERLGSDSDRRARMGRNARRTVVEQFSQERYVENFETYLAEEVL</sequence>
<protein>
    <submittedName>
        <fullName evidence="5">Glycosyltransferase</fullName>
        <ecNumber evidence="5">2.4.-.-</ecNumber>
    </submittedName>
</protein>
<reference evidence="5 6" key="1">
    <citation type="submission" date="2022-04" db="EMBL/GenBank/DDBJ databases">
        <title>Diverse halophilic archaea isolated from saline environments.</title>
        <authorList>
            <person name="Cui H.-L."/>
        </authorList>
    </citation>
    <scope>NUCLEOTIDE SEQUENCE [LARGE SCALE GENOMIC DNA]</scope>
    <source>
        <strain evidence="5 6">XZYJT49</strain>
        <plasmid evidence="5 6">unnamed1</plasmid>
    </source>
</reference>
<dbReference type="GeneID" id="72187371"/>
<dbReference type="Pfam" id="PF00534">
    <property type="entry name" value="Glycos_transf_1"/>
    <property type="match status" value="1"/>
</dbReference>
<dbReference type="InterPro" id="IPR028098">
    <property type="entry name" value="Glyco_trans_4-like_N"/>
</dbReference>